<keyword evidence="3" id="KW-1185">Reference proteome</keyword>
<dbReference type="OrthoDB" id="578297at2759"/>
<feature type="transmembrane region" description="Helical" evidence="1">
    <location>
        <begin position="20"/>
        <end position="45"/>
    </location>
</feature>
<evidence type="ECO:0000313" key="3">
    <source>
        <dbReference type="Proteomes" id="UP000239649"/>
    </source>
</evidence>
<proteinExistence type="predicted"/>
<keyword evidence="1" id="KW-0472">Membrane</keyword>
<reference evidence="2 3" key="1">
    <citation type="journal article" date="2018" name="Plant J.">
        <title>Genome sequences of Chlorella sorokiniana UTEX 1602 and Micractinium conductrix SAG 241.80: implications to maltose excretion by a green alga.</title>
        <authorList>
            <person name="Arriola M.B."/>
            <person name="Velmurugan N."/>
            <person name="Zhang Y."/>
            <person name="Plunkett M.H."/>
            <person name="Hondzo H."/>
            <person name="Barney B.M."/>
        </authorList>
    </citation>
    <scope>NUCLEOTIDE SEQUENCE [LARGE SCALE GENOMIC DNA]</scope>
    <source>
        <strain evidence="2 3">SAG 241.80</strain>
    </source>
</reference>
<evidence type="ECO:0000256" key="1">
    <source>
        <dbReference type="SAM" id="Phobius"/>
    </source>
</evidence>
<dbReference type="AlphaFoldDB" id="A0A2P6V969"/>
<evidence type="ECO:0000313" key="2">
    <source>
        <dbReference type="EMBL" id="PSC70633.1"/>
    </source>
</evidence>
<accession>A0A2P6V969</accession>
<sequence>MLRDFGSRRRSSQLGALERLPPRLACLLGLWFGAVFTAGFFWAAWRLAAGGPAQSSTLSAPKPAYCRPDLPGCVPKDIAYVFVLTSPESGSDLVHAFIKSQTKPSSGGMQLAACDLAGAMGDSSFCFSASGDHHTPDVRENMCKTQRVALGLLHQQPFFERLRCNYATGQYDFSLLYSLPKETLERTLVVFTSRDPIQQTAAVHRVFCQLDPSRLCPGGVQHAGAVPDTAKCTKLSDFARRGFAGAHPVDSLVKTLAGDFCCYQTADAFPEDEARTQAAVMNLLRVGVVLDADNMQSGLQYLAHVLGWEQGSVPSIPRPLREAVDPDEQHKLQSLLAADFGVFRLVTQHVVEQQTFTATLA</sequence>
<gene>
    <name evidence="2" type="ORF">C2E20_6006</name>
</gene>
<keyword evidence="1" id="KW-0812">Transmembrane</keyword>
<protein>
    <submittedName>
        <fullName evidence="2">N-acetyl-gamma-glutamyl-phosphate reductase</fullName>
    </submittedName>
</protein>
<comment type="caution">
    <text evidence="2">The sequence shown here is derived from an EMBL/GenBank/DDBJ whole genome shotgun (WGS) entry which is preliminary data.</text>
</comment>
<organism evidence="2 3">
    <name type="scientific">Micractinium conductrix</name>
    <dbReference type="NCBI Taxonomy" id="554055"/>
    <lineage>
        <taxon>Eukaryota</taxon>
        <taxon>Viridiplantae</taxon>
        <taxon>Chlorophyta</taxon>
        <taxon>core chlorophytes</taxon>
        <taxon>Trebouxiophyceae</taxon>
        <taxon>Chlorellales</taxon>
        <taxon>Chlorellaceae</taxon>
        <taxon>Chlorella clade</taxon>
        <taxon>Micractinium</taxon>
    </lineage>
</organism>
<keyword evidence="1" id="KW-1133">Transmembrane helix</keyword>
<name>A0A2P6V969_9CHLO</name>
<dbReference type="Proteomes" id="UP000239649">
    <property type="component" value="Unassembled WGS sequence"/>
</dbReference>
<dbReference type="EMBL" id="LHPF02000019">
    <property type="protein sequence ID" value="PSC70633.1"/>
    <property type="molecule type" value="Genomic_DNA"/>
</dbReference>